<dbReference type="InterPro" id="IPR011006">
    <property type="entry name" value="CheY-like_superfamily"/>
</dbReference>
<keyword evidence="8" id="KW-0902">Two-component regulatory system</keyword>
<dbReference type="PANTHER" id="PTHR24422">
    <property type="entry name" value="CHEMOTAXIS PROTEIN METHYLTRANSFERASE"/>
    <property type="match status" value="1"/>
</dbReference>
<dbReference type="CDD" id="cd17537">
    <property type="entry name" value="REC_FixJ"/>
    <property type="match status" value="1"/>
</dbReference>
<dbReference type="InterPro" id="IPR016032">
    <property type="entry name" value="Sig_transdc_resp-reg_C-effctor"/>
</dbReference>
<feature type="domain" description="CheB-type methylesterase" evidence="19">
    <location>
        <begin position="28"/>
        <end position="216"/>
    </location>
</feature>
<dbReference type="PRINTS" id="PR00038">
    <property type="entry name" value="HTHLUXR"/>
</dbReference>
<dbReference type="GO" id="GO:0032259">
    <property type="term" value="P:methylation"/>
    <property type="evidence" value="ECO:0007669"/>
    <property type="project" value="UniProtKB-KW"/>
</dbReference>
<dbReference type="SMART" id="SM00421">
    <property type="entry name" value="HTH_LUXR"/>
    <property type="match status" value="1"/>
</dbReference>
<keyword evidence="10" id="KW-0238">DNA-binding</keyword>
<keyword evidence="6" id="KW-0808">Transferase</keyword>
<dbReference type="InterPro" id="IPR035965">
    <property type="entry name" value="PAS-like_dom_sf"/>
</dbReference>
<dbReference type="Gene3D" id="3.40.50.180">
    <property type="entry name" value="Methylesterase CheB, C-terminal domain"/>
    <property type="match status" value="1"/>
</dbReference>
<feature type="domain" description="PAC" evidence="18">
    <location>
        <begin position="809"/>
        <end position="859"/>
    </location>
</feature>
<dbReference type="EMBL" id="FOSN01000031">
    <property type="protein sequence ID" value="SFK85893.1"/>
    <property type="molecule type" value="Genomic_DNA"/>
</dbReference>
<feature type="domain" description="Response regulatory" evidence="17">
    <location>
        <begin position="1113"/>
        <end position="1226"/>
    </location>
</feature>
<dbReference type="InterPro" id="IPR036804">
    <property type="entry name" value="CheR_N_sf"/>
</dbReference>
<evidence type="ECO:0000256" key="1">
    <source>
        <dbReference type="ARBA" id="ARBA00000085"/>
    </source>
</evidence>
<reference evidence="21 22" key="1">
    <citation type="submission" date="2016-10" db="EMBL/GenBank/DDBJ databases">
        <authorList>
            <person name="de Groot N.N."/>
        </authorList>
    </citation>
    <scope>NUCLEOTIDE SEQUENCE [LARGE SCALE GENOMIC DNA]</scope>
    <source>
        <strain evidence="21 22">NE2</strain>
    </source>
</reference>
<dbReference type="PRINTS" id="PR00996">
    <property type="entry name" value="CHERMTFRASE"/>
</dbReference>
<dbReference type="Pfam" id="PF01339">
    <property type="entry name" value="CheB_methylest"/>
    <property type="match status" value="1"/>
</dbReference>
<keyword evidence="9" id="KW-0805">Transcription regulation</keyword>
<dbReference type="Gene3D" id="3.40.50.150">
    <property type="entry name" value="Vaccinia Virus protein VP39"/>
    <property type="match status" value="1"/>
</dbReference>
<keyword evidence="5" id="KW-0489">Methyltransferase</keyword>
<dbReference type="Gene3D" id="3.30.450.20">
    <property type="entry name" value="PAS domain"/>
    <property type="match status" value="1"/>
</dbReference>
<accession>A0A1I4CYN7</accession>
<dbReference type="InterPro" id="IPR036097">
    <property type="entry name" value="HisK_dim/P_sf"/>
</dbReference>
<evidence type="ECO:0000256" key="9">
    <source>
        <dbReference type="ARBA" id="ARBA00023015"/>
    </source>
</evidence>
<dbReference type="InterPro" id="IPR000673">
    <property type="entry name" value="Sig_transdc_resp-reg_Me-estase"/>
</dbReference>
<feature type="domain" description="HTH luxR-type" evidence="15">
    <location>
        <begin position="1378"/>
        <end position="1443"/>
    </location>
</feature>
<dbReference type="InterPro" id="IPR000780">
    <property type="entry name" value="CheR_MeTrfase"/>
</dbReference>
<evidence type="ECO:0000313" key="21">
    <source>
        <dbReference type="EMBL" id="SFK85893.1"/>
    </source>
</evidence>
<dbReference type="InterPro" id="IPR036388">
    <property type="entry name" value="WH-like_DNA-bd_sf"/>
</dbReference>
<feature type="domain" description="Histidine kinase" evidence="16">
    <location>
        <begin position="877"/>
        <end position="1090"/>
    </location>
</feature>
<evidence type="ECO:0000256" key="12">
    <source>
        <dbReference type="PROSITE-ProRule" id="PRU00050"/>
    </source>
</evidence>
<dbReference type="PROSITE" id="PS00622">
    <property type="entry name" value="HTH_LUXR_1"/>
    <property type="match status" value="1"/>
</dbReference>
<dbReference type="InterPro" id="IPR029063">
    <property type="entry name" value="SAM-dependent_MTases_sf"/>
</dbReference>
<dbReference type="Gene3D" id="1.10.155.10">
    <property type="entry name" value="Chemotaxis receptor methyltransferase CheR, N-terminal domain"/>
    <property type="match status" value="1"/>
</dbReference>
<dbReference type="PANTHER" id="PTHR24422:SF27">
    <property type="entry name" value="PROTEIN-GLUTAMATE O-METHYLTRANSFERASE"/>
    <property type="match status" value="1"/>
</dbReference>
<feature type="region of interest" description="Disordered" evidence="14">
    <location>
        <begin position="696"/>
        <end position="715"/>
    </location>
</feature>
<keyword evidence="22" id="KW-1185">Reference proteome</keyword>
<evidence type="ECO:0000256" key="7">
    <source>
        <dbReference type="ARBA" id="ARBA00022691"/>
    </source>
</evidence>
<dbReference type="SUPFAM" id="SSF52738">
    <property type="entry name" value="Methylesterase CheB, C-terminal domain"/>
    <property type="match status" value="1"/>
</dbReference>
<dbReference type="Gene3D" id="3.40.50.2300">
    <property type="match status" value="2"/>
</dbReference>
<dbReference type="SMART" id="SM00138">
    <property type="entry name" value="MeTrc"/>
    <property type="match status" value="1"/>
</dbReference>
<dbReference type="Proteomes" id="UP000198755">
    <property type="component" value="Unassembled WGS sequence"/>
</dbReference>
<dbReference type="OrthoDB" id="9816309at2"/>
<dbReference type="Pfam" id="PF00072">
    <property type="entry name" value="Response_reg"/>
    <property type="match status" value="2"/>
</dbReference>
<feature type="region of interest" description="Disordered" evidence="14">
    <location>
        <begin position="1"/>
        <end position="26"/>
    </location>
</feature>
<dbReference type="InterPro" id="IPR000700">
    <property type="entry name" value="PAS-assoc_C"/>
</dbReference>
<dbReference type="Pfam" id="PF13596">
    <property type="entry name" value="PAS_10"/>
    <property type="match status" value="1"/>
</dbReference>
<feature type="compositionally biased region" description="Basic and acidic residues" evidence="14">
    <location>
        <begin position="8"/>
        <end position="17"/>
    </location>
</feature>
<proteinExistence type="predicted"/>
<comment type="catalytic activity">
    <reaction evidence="1">
        <text>ATP + protein L-histidine = ADP + protein N-phospho-L-histidine.</text>
        <dbReference type="EC" id="2.7.13.3"/>
    </reaction>
</comment>
<dbReference type="GO" id="GO:0005737">
    <property type="term" value="C:cytoplasm"/>
    <property type="evidence" value="ECO:0007669"/>
    <property type="project" value="InterPro"/>
</dbReference>
<gene>
    <name evidence="21" type="ORF">SAMN05444581_13116</name>
</gene>
<name>A0A1I4CYN7_9HYPH</name>
<keyword evidence="11" id="KW-0804">Transcription</keyword>
<evidence type="ECO:0000259" key="19">
    <source>
        <dbReference type="PROSITE" id="PS50122"/>
    </source>
</evidence>
<feature type="modified residue" description="4-aspartylphosphate" evidence="13">
    <location>
        <position position="1160"/>
    </location>
</feature>
<dbReference type="PROSITE" id="PS50113">
    <property type="entry name" value="PAC"/>
    <property type="match status" value="1"/>
</dbReference>
<dbReference type="SMART" id="SM00387">
    <property type="entry name" value="HATPase_c"/>
    <property type="match status" value="1"/>
</dbReference>
<dbReference type="Pfam" id="PF02518">
    <property type="entry name" value="HATPase_c"/>
    <property type="match status" value="1"/>
</dbReference>
<evidence type="ECO:0000259" key="15">
    <source>
        <dbReference type="PROSITE" id="PS50043"/>
    </source>
</evidence>
<keyword evidence="12" id="KW-0378">Hydrolase</keyword>
<evidence type="ECO:0000256" key="3">
    <source>
        <dbReference type="ARBA" id="ARBA00022500"/>
    </source>
</evidence>
<dbReference type="CDD" id="cd00082">
    <property type="entry name" value="HisKA"/>
    <property type="match status" value="1"/>
</dbReference>
<evidence type="ECO:0000256" key="14">
    <source>
        <dbReference type="SAM" id="MobiDB-lite"/>
    </source>
</evidence>
<evidence type="ECO:0000256" key="2">
    <source>
        <dbReference type="ARBA" id="ARBA00001541"/>
    </source>
</evidence>
<feature type="modified residue" description="4-aspartylphosphate" evidence="13">
    <location>
        <position position="1297"/>
    </location>
</feature>
<dbReference type="SUPFAM" id="SSF47384">
    <property type="entry name" value="Homodimeric domain of signal transducing histidine kinase"/>
    <property type="match status" value="1"/>
</dbReference>
<dbReference type="InterPro" id="IPR000792">
    <property type="entry name" value="Tscrpt_reg_LuxR_C"/>
</dbReference>
<comment type="catalytic activity">
    <reaction evidence="2">
        <text>L-glutamyl-[protein] + S-adenosyl-L-methionine = [protein]-L-glutamate 5-O-methyl ester + S-adenosyl-L-homocysteine</text>
        <dbReference type="Rhea" id="RHEA:24452"/>
        <dbReference type="Rhea" id="RHEA-COMP:10208"/>
        <dbReference type="Rhea" id="RHEA-COMP:10311"/>
        <dbReference type="ChEBI" id="CHEBI:29973"/>
        <dbReference type="ChEBI" id="CHEBI:57856"/>
        <dbReference type="ChEBI" id="CHEBI:59789"/>
        <dbReference type="ChEBI" id="CHEBI:82795"/>
        <dbReference type="EC" id="2.1.1.80"/>
    </reaction>
</comment>
<dbReference type="SUPFAM" id="SSF46894">
    <property type="entry name" value="C-terminal effector domain of the bipartite response regulators"/>
    <property type="match status" value="1"/>
</dbReference>
<feature type="domain" description="Response regulatory" evidence="17">
    <location>
        <begin position="1248"/>
        <end position="1362"/>
    </location>
</feature>
<dbReference type="PROSITE" id="PS50122">
    <property type="entry name" value="CHEB"/>
    <property type="match status" value="1"/>
</dbReference>
<dbReference type="Pfam" id="PF03705">
    <property type="entry name" value="CheR_N"/>
    <property type="match status" value="1"/>
</dbReference>
<feature type="active site" evidence="12">
    <location>
        <position position="39"/>
    </location>
</feature>
<dbReference type="SUPFAM" id="SSF55785">
    <property type="entry name" value="PYP-like sensor domain (PAS domain)"/>
    <property type="match status" value="1"/>
</dbReference>
<evidence type="ECO:0000313" key="22">
    <source>
        <dbReference type="Proteomes" id="UP000198755"/>
    </source>
</evidence>
<evidence type="ECO:0000259" key="17">
    <source>
        <dbReference type="PROSITE" id="PS50110"/>
    </source>
</evidence>
<dbReference type="GO" id="GO:0008984">
    <property type="term" value="F:protein-glutamate methylesterase activity"/>
    <property type="evidence" value="ECO:0007669"/>
    <property type="project" value="InterPro"/>
</dbReference>
<sequence length="1443" mass="158211">MKRTASRATDKTREKNQNARGGPSFPDPLGFPVVGIGASAGGLEAFRRFLDAQNPATGMAFVLIQHLDPTHPSLMAELLSTHTSMPVAAATHGMLLKPDHVYLIPPGVFLAIQDGVLRLSKPKERHGSRLPFDFFLSSLADDCGRRAVCVVLSGTGADGSKGLVAIKNKGGFVIVQDPEEASFDGMPKSAIATGEVDLVARVDDIPAMVMKHFSNAPAEAAGFAQSAADPDADAFSKIIELVRDKTSQDFSVYKKGTLERRLCHRMSAARIEDRASYLSFLHKKDGEAKLLRADLLIGVTQFFRGPAAFEFLSKEIIPILIKRQSGEQLIRVWCPGCSTGEEPYSIAMLFFEAFGALKRPLKLQVFASDVNADAVAFAREGIYPDTIKADVSPARLTRFFIQEDHACRVVRDLRDAVVFTVHDVLADPPFSGIDLVCCRNLLIYLQPQAQYKILSFFHFALRDRGVLFLGGSEAVGTEERFDAISKKHRIYRHVGRSLPGEIAFPTRPSAIGRSLLAAPATPLLGQATNFADLSQRALFDAFELSSALIDANHECLHFSGRADKYLQIAAGDASRDILAMVRDGLRPKLRAAIERASRDHARSVVNDAYLRKDGRETPIGIIVEPVTMGPKGFLLVSFLTHPFERPKADRAPDPDRSRAADAEREIQDLHHELKNALYELDNAKAEEKRIQEQAMSLNEEAQSTNEELVTSKEELQSLNEELTALNNQLQESLERQRNTSNDLQNILESSGIATIFLDRALNIRFFTPAAKTQFRIISADIGRPLADFTSLTSDRELIPDALQVLSEHLPIEREVPAQDAVWYRRLILPYRTQEGSIEGVVITFMDITENRRTAEALAGARQTADRANLSKSRFLAAASHDLRQPLQTILLIQGLLSKRIKETEAQKLLKRLDASVSVMSGMLNTLLDINQLEAGVIQPEIDYFPLNGMFEHLKADFSFHMEAQGLSWRVLQSNCVVRSDPRLLEQIVRNLLANAVKFTSKGKVLLGCRRHKEMMHIEVWDTGPGIPDEHRRSIFEEFHQVDNPARERIKGLGLGLAIVERLSHLLGHAIDVRSQVGRGSMFSIAVPFQHGASGAAMPGRPKPRLAEAQAHATILMIDDDQTIRELLDMLLRDAGYRSISVSDGAEAFASSDRPDLIIADFNLPNGPNGVDIVAKIREKFNNAIPAIVLTGDISTATLGAIARQGCTHVDKPVDAAALLRAITHLLASSSPIPSPPESKAITTTQSLTIFVVDDDAAVRDAVRDMMEANGWSVQTFESCKAFLKALRPGLQGCLVVDAMLPGMDGFDLLARLKSEEIALPSIMITGHGDISMAVRAMRDGASDFLEKPFSAGDLIASINQALGQNRKPGLTRERHADAVARLAGLTPRQHQILALVLAGQPSKNIASDLGLSQRTVENHRAAIMRKTGSRSIPALIRIAVAAK</sequence>
<dbReference type="InterPro" id="IPR022642">
    <property type="entry name" value="CheR_C"/>
</dbReference>
<dbReference type="FunFam" id="3.40.50.2300:FF:000018">
    <property type="entry name" value="DNA-binding transcriptional regulator NtrC"/>
    <property type="match status" value="1"/>
</dbReference>
<dbReference type="GO" id="GO:0000156">
    <property type="term" value="F:phosphorelay response regulator activity"/>
    <property type="evidence" value="ECO:0007669"/>
    <property type="project" value="InterPro"/>
</dbReference>
<dbReference type="GO" id="GO:0006355">
    <property type="term" value="P:regulation of DNA-templated transcription"/>
    <property type="evidence" value="ECO:0007669"/>
    <property type="project" value="InterPro"/>
</dbReference>
<dbReference type="PROSITE" id="PS50123">
    <property type="entry name" value="CHER"/>
    <property type="match status" value="1"/>
</dbReference>
<dbReference type="SUPFAM" id="SSF52172">
    <property type="entry name" value="CheY-like"/>
    <property type="match status" value="2"/>
</dbReference>
<dbReference type="InterPro" id="IPR035909">
    <property type="entry name" value="CheB_C"/>
</dbReference>
<dbReference type="SMART" id="SM00448">
    <property type="entry name" value="REC"/>
    <property type="match status" value="2"/>
</dbReference>
<dbReference type="GO" id="GO:0003677">
    <property type="term" value="F:DNA binding"/>
    <property type="evidence" value="ECO:0007669"/>
    <property type="project" value="UniProtKB-KW"/>
</dbReference>
<dbReference type="InterPro" id="IPR003594">
    <property type="entry name" value="HATPase_dom"/>
</dbReference>
<feature type="active site" evidence="12">
    <location>
        <position position="66"/>
    </location>
</feature>
<dbReference type="InterPro" id="IPR005467">
    <property type="entry name" value="His_kinase_dom"/>
</dbReference>
<dbReference type="InterPro" id="IPR036890">
    <property type="entry name" value="HATPase_C_sf"/>
</dbReference>
<dbReference type="InterPro" id="IPR003661">
    <property type="entry name" value="HisK_dim/P_dom"/>
</dbReference>
<keyword evidence="3 12" id="KW-0145">Chemotaxis</keyword>
<keyword evidence="7" id="KW-0949">S-adenosyl-L-methionine</keyword>
<evidence type="ECO:0000256" key="5">
    <source>
        <dbReference type="ARBA" id="ARBA00022603"/>
    </source>
</evidence>
<dbReference type="GO" id="GO:0006935">
    <property type="term" value="P:chemotaxis"/>
    <property type="evidence" value="ECO:0007669"/>
    <property type="project" value="UniProtKB-UniRule"/>
</dbReference>
<dbReference type="FunFam" id="3.30.565.10:FF:000049">
    <property type="entry name" value="Two-component sensor histidine kinase"/>
    <property type="match status" value="1"/>
</dbReference>
<dbReference type="InterPro" id="IPR001789">
    <property type="entry name" value="Sig_transdc_resp-reg_receiver"/>
</dbReference>
<evidence type="ECO:0000259" key="18">
    <source>
        <dbReference type="PROSITE" id="PS50113"/>
    </source>
</evidence>
<evidence type="ECO:0000256" key="6">
    <source>
        <dbReference type="ARBA" id="ARBA00022679"/>
    </source>
</evidence>
<feature type="compositionally biased region" description="Polar residues" evidence="14">
    <location>
        <begin position="696"/>
        <end position="708"/>
    </location>
</feature>
<dbReference type="InterPro" id="IPR022641">
    <property type="entry name" value="CheR_N"/>
</dbReference>
<feature type="active site" evidence="12">
    <location>
        <position position="158"/>
    </location>
</feature>
<dbReference type="Pfam" id="PF01739">
    <property type="entry name" value="CheR"/>
    <property type="match status" value="1"/>
</dbReference>
<dbReference type="GO" id="GO:0000155">
    <property type="term" value="F:phosphorelay sensor kinase activity"/>
    <property type="evidence" value="ECO:0007669"/>
    <property type="project" value="InterPro"/>
</dbReference>
<dbReference type="Pfam" id="PF00512">
    <property type="entry name" value="HisKA"/>
    <property type="match status" value="1"/>
</dbReference>
<evidence type="ECO:0000256" key="8">
    <source>
        <dbReference type="ARBA" id="ARBA00023012"/>
    </source>
</evidence>
<evidence type="ECO:0000256" key="13">
    <source>
        <dbReference type="PROSITE-ProRule" id="PRU00169"/>
    </source>
</evidence>
<evidence type="ECO:0000256" key="11">
    <source>
        <dbReference type="ARBA" id="ARBA00023163"/>
    </source>
</evidence>
<keyword evidence="4 13" id="KW-0597">Phosphoprotein</keyword>
<dbReference type="CDD" id="cd06170">
    <property type="entry name" value="LuxR_C_like"/>
    <property type="match status" value="1"/>
</dbReference>
<dbReference type="SUPFAM" id="SSF47757">
    <property type="entry name" value="Chemotaxis receptor methyltransferase CheR, N-terminal domain"/>
    <property type="match status" value="1"/>
</dbReference>
<dbReference type="Pfam" id="PF00196">
    <property type="entry name" value="GerE"/>
    <property type="match status" value="1"/>
</dbReference>
<dbReference type="InterPro" id="IPR050903">
    <property type="entry name" value="Bact_Chemotaxis_MeTrfase"/>
</dbReference>
<dbReference type="PROSITE" id="PS50043">
    <property type="entry name" value="HTH_LUXR_2"/>
    <property type="match status" value="1"/>
</dbReference>
<feature type="domain" description="CheR-type methyltransferase" evidence="20">
    <location>
        <begin position="235"/>
        <end position="475"/>
    </location>
</feature>
<dbReference type="Gene3D" id="1.10.287.130">
    <property type="match status" value="1"/>
</dbReference>
<dbReference type="SUPFAM" id="SSF55874">
    <property type="entry name" value="ATPase domain of HSP90 chaperone/DNA topoisomerase II/histidine kinase"/>
    <property type="match status" value="1"/>
</dbReference>
<dbReference type="CDD" id="cd16434">
    <property type="entry name" value="CheB-CheR_fusion"/>
    <property type="match status" value="1"/>
</dbReference>
<evidence type="ECO:0000256" key="10">
    <source>
        <dbReference type="ARBA" id="ARBA00023125"/>
    </source>
</evidence>
<dbReference type="SMART" id="SM00388">
    <property type="entry name" value="HisKA"/>
    <property type="match status" value="1"/>
</dbReference>
<evidence type="ECO:0000256" key="4">
    <source>
        <dbReference type="ARBA" id="ARBA00022553"/>
    </source>
</evidence>
<dbReference type="Gene3D" id="1.10.10.10">
    <property type="entry name" value="Winged helix-like DNA-binding domain superfamily/Winged helix DNA-binding domain"/>
    <property type="match status" value="1"/>
</dbReference>
<dbReference type="PROSITE" id="PS50109">
    <property type="entry name" value="HIS_KIN"/>
    <property type="match status" value="1"/>
</dbReference>
<organism evidence="21 22">
    <name type="scientific">Methylocapsa palsarum</name>
    <dbReference type="NCBI Taxonomy" id="1612308"/>
    <lineage>
        <taxon>Bacteria</taxon>
        <taxon>Pseudomonadati</taxon>
        <taxon>Pseudomonadota</taxon>
        <taxon>Alphaproteobacteria</taxon>
        <taxon>Hyphomicrobiales</taxon>
        <taxon>Beijerinckiaceae</taxon>
        <taxon>Methylocapsa</taxon>
    </lineage>
</organism>
<dbReference type="PROSITE" id="PS50110">
    <property type="entry name" value="RESPONSE_REGULATORY"/>
    <property type="match status" value="2"/>
</dbReference>
<dbReference type="Gene3D" id="3.30.565.10">
    <property type="entry name" value="Histidine kinase-like ATPase, C-terminal domain"/>
    <property type="match status" value="1"/>
</dbReference>
<dbReference type="SUPFAM" id="SSF53335">
    <property type="entry name" value="S-adenosyl-L-methionine-dependent methyltransferases"/>
    <property type="match status" value="1"/>
</dbReference>
<evidence type="ECO:0000259" key="16">
    <source>
        <dbReference type="PROSITE" id="PS50109"/>
    </source>
</evidence>
<protein>
    <submittedName>
        <fullName evidence="21">Two-component system, chemotaxis family, CheB/CheR fusion protein</fullName>
    </submittedName>
</protein>
<dbReference type="STRING" id="1612308.SAMN05444581_13116"/>
<dbReference type="GO" id="GO:0008983">
    <property type="term" value="F:protein-glutamate O-methyltransferase activity"/>
    <property type="evidence" value="ECO:0007669"/>
    <property type="project" value="UniProtKB-EC"/>
</dbReference>
<evidence type="ECO:0000259" key="20">
    <source>
        <dbReference type="PROSITE" id="PS50123"/>
    </source>
</evidence>